<name>A0A1H7XAJ7_9ACTN</name>
<organism evidence="1 2">
    <name type="scientific">Nonomuraea pusilla</name>
    <dbReference type="NCBI Taxonomy" id="46177"/>
    <lineage>
        <taxon>Bacteria</taxon>
        <taxon>Bacillati</taxon>
        <taxon>Actinomycetota</taxon>
        <taxon>Actinomycetes</taxon>
        <taxon>Streptosporangiales</taxon>
        <taxon>Streptosporangiaceae</taxon>
        <taxon>Nonomuraea</taxon>
    </lineage>
</organism>
<proteinExistence type="predicted"/>
<dbReference type="STRING" id="46177.SAMN05660976_04799"/>
<dbReference type="RefSeq" id="WP_236714564.1">
    <property type="nucleotide sequence ID" value="NZ_BBZG01000001.1"/>
</dbReference>
<gene>
    <name evidence="1" type="ORF">SAMN05660976_04799</name>
</gene>
<dbReference type="Proteomes" id="UP000198953">
    <property type="component" value="Unassembled WGS sequence"/>
</dbReference>
<dbReference type="EMBL" id="FOBF01000011">
    <property type="protein sequence ID" value="SEM30217.1"/>
    <property type="molecule type" value="Genomic_DNA"/>
</dbReference>
<evidence type="ECO:0000313" key="1">
    <source>
        <dbReference type="EMBL" id="SEM30217.1"/>
    </source>
</evidence>
<dbReference type="AlphaFoldDB" id="A0A1H7XAJ7"/>
<evidence type="ECO:0000313" key="2">
    <source>
        <dbReference type="Proteomes" id="UP000198953"/>
    </source>
</evidence>
<keyword evidence="2" id="KW-1185">Reference proteome</keyword>
<reference evidence="1 2" key="1">
    <citation type="submission" date="2016-10" db="EMBL/GenBank/DDBJ databases">
        <authorList>
            <person name="de Groot N.N."/>
        </authorList>
    </citation>
    <scope>NUCLEOTIDE SEQUENCE [LARGE SCALE GENOMIC DNA]</scope>
    <source>
        <strain evidence="1 2">DSM 43357</strain>
    </source>
</reference>
<sequence length="83" mass="8868">MMPVAAVIVELMPCVADGRATPEPLARPATQRDNIDKRIADLTETRDRLDSVITGATTNLLTGRSCRAENVLPVPAQDDQAPG</sequence>
<protein>
    <submittedName>
        <fullName evidence="1">Uncharacterized protein</fullName>
    </submittedName>
</protein>
<accession>A0A1H7XAJ7</accession>